<organism evidence="20 21">
    <name type="scientific">Mortierella isabellina</name>
    <name type="common">Filamentous fungus</name>
    <name type="synonym">Umbelopsis isabellina</name>
    <dbReference type="NCBI Taxonomy" id="91625"/>
    <lineage>
        <taxon>Eukaryota</taxon>
        <taxon>Fungi</taxon>
        <taxon>Fungi incertae sedis</taxon>
        <taxon>Mucoromycota</taxon>
        <taxon>Mucoromycotina</taxon>
        <taxon>Umbelopsidomycetes</taxon>
        <taxon>Umbelopsidales</taxon>
        <taxon>Umbelopsidaceae</taxon>
        <taxon>Umbelopsis</taxon>
    </lineage>
</organism>
<evidence type="ECO:0000256" key="1">
    <source>
        <dbReference type="ARBA" id="ARBA00004141"/>
    </source>
</evidence>
<proteinExistence type="inferred from homology"/>
<evidence type="ECO:0000256" key="17">
    <source>
        <dbReference type="SAM" id="MobiDB-lite"/>
    </source>
</evidence>
<feature type="binding site" evidence="14">
    <location>
        <position position="643"/>
    </location>
    <ligand>
        <name>ATP</name>
        <dbReference type="ChEBI" id="CHEBI:30616"/>
    </ligand>
</feature>
<dbReference type="InterPro" id="IPR008250">
    <property type="entry name" value="ATPase_P-typ_transduc_dom_A_sf"/>
</dbReference>
<dbReference type="CDD" id="cd02073">
    <property type="entry name" value="P-type_ATPase_APLT_Dnf-like"/>
    <property type="match status" value="1"/>
</dbReference>
<dbReference type="SUPFAM" id="SSF56784">
    <property type="entry name" value="HAD-like"/>
    <property type="match status" value="1"/>
</dbReference>
<sequence>MDLVRRARAWSSASTDTAFSFGSATSTTPLNEQISSRSYYEPKKKKNNKTNLELYWQRLGLYFAEMMRNRPWRKAQVQHTTRTFNIIKNRTHKLEDPQTGKPFISNTIRTARYSFWDFLPRQLVAQFSKLANFYFLFVAAIQLVPSWSPTGRYTTLLPLAIFTSIAMAHEGYDDWRRSIADKQENNKTVKVLRIYHSHSAAEAQSIDSSDSSGKWYSRMYNRPSKSADPEYPMTDKSTGDPVCVWQSVKWSELRVGDYVMVEKNEWIPADLILLHSPEEQGLCYLETAALDGETNHKSRQAVSYTNSLLGSPTDLASFEGTVVTEMPDPNLYQFDGYLQLPMRQTQIKSSFPLTINNILLRGTLLRNTAYVYGLVAFTGEETKIRLNSTMSHTKSPRIQGAINKAVIAMFCFLLGLSALFSALSITWSRHNHNGAWYLHQTHQDEVGTVFQFIILFNTLIPISLYVTMEIVKFLQACFISWDKDMYHAETDTPAQAQTCTINEDLGQISFVFTDKTGTLTDNCMEFRKCSVGGFSYTHESDGGPLVTEPPTQGRKRNVQDLSDQKGHHHTPSQRFSRFDGEISTYSLARRAHSVKIDSAVNAHTLRDRFFLLALAICHTAVPERSAEEDSDKDIIYQAASPDEAALVAAARDLGFTVIERTLRSVTLKLAAEDQPMVVEILNIIEFTSDRKRMSIVAKLPTGEIILICKGADSVILERMEIPSETSRADDSLGIDTVPLSPVPPSPMSPSATGLDGLRDTRWEYTRTLEHLQDFATDGLRTLLYAYRILTPQQYSDWNDSFQEACLAVSDRQSKIDKAAEVIECNLRLIGASAIEDKLQDGVPEAIETIRAAGMKVWMLTGDKRETAINIGYSCRLIQSNSNLIVLGDQTDLRQYMEQAINDLQNDVATHAAFVVDGATLETLSQEEELLELFCHLGCLSDTVICCRVSPSQKALVVKSIRLAAPRAVTLAIGDGANDIAMIQEAHVGIGITGKEGMQASRASDYCFAQFRFLCKLLLVHGHWSYVRVSRFVLGTFSKVVAFYLTQGVFQFWTGYSGTSLYESWTLSMYNTLFSSLPVISVGIFEQDLKAKTLLANPHLYIQGQLNYSFNLRIFITWVLTSVYQAIIVVLVPISLISEMHYFTDGGYLLSGAPQIYTLGSIIYTIIVIVVTLVISYVENHNQTWISHLFAWIELIGFFIYQIIYGYAYPLNKSWEYSVHGDFIKMAGEPTFWCLVVLVVTIALLPSIAMKVIKNTALPNVTAAYQQAEKDPELSEQWDELASKWKYQDPDTPDHEDQLSTEIVP</sequence>
<dbReference type="SFLD" id="SFLDG00002">
    <property type="entry name" value="C1.7:_P-type_atpase_like"/>
    <property type="match status" value="1"/>
</dbReference>
<dbReference type="Pfam" id="PF16212">
    <property type="entry name" value="PhoLip_ATPase_C"/>
    <property type="match status" value="1"/>
</dbReference>
<feature type="region of interest" description="Disordered" evidence="17">
    <location>
        <begin position="727"/>
        <end position="754"/>
    </location>
</feature>
<keyword evidence="10 16" id="KW-0472">Membrane</keyword>
<dbReference type="InterPro" id="IPR018303">
    <property type="entry name" value="ATPase_P-typ_P_site"/>
</dbReference>
<dbReference type="Gene3D" id="2.70.150.10">
    <property type="entry name" value="Calcium-transporting ATPase, cytoplasmic transduction domain A"/>
    <property type="match status" value="1"/>
</dbReference>
<dbReference type="Gene3D" id="3.40.50.1000">
    <property type="entry name" value="HAD superfamily/HAD-like"/>
    <property type="match status" value="1"/>
</dbReference>
<dbReference type="PRINTS" id="PR00119">
    <property type="entry name" value="CATATPASE"/>
</dbReference>
<comment type="caution">
    <text evidence="20">The sequence shown here is derived from an EMBL/GenBank/DDBJ whole genome shotgun (WGS) entry which is preliminary data.</text>
</comment>
<evidence type="ECO:0000256" key="14">
    <source>
        <dbReference type="PIRSR" id="PIRSR606539-2"/>
    </source>
</evidence>
<evidence type="ECO:0000256" key="3">
    <source>
        <dbReference type="ARBA" id="ARBA00022692"/>
    </source>
</evidence>
<dbReference type="Pfam" id="PF16209">
    <property type="entry name" value="PhoLip_ATPase_N"/>
    <property type="match status" value="1"/>
</dbReference>
<evidence type="ECO:0000256" key="4">
    <source>
        <dbReference type="ARBA" id="ARBA00022723"/>
    </source>
</evidence>
<evidence type="ECO:0000256" key="16">
    <source>
        <dbReference type="RuleBase" id="RU362033"/>
    </source>
</evidence>
<feature type="transmembrane region" description="Helical" evidence="16">
    <location>
        <begin position="1031"/>
        <end position="1052"/>
    </location>
</feature>
<dbReference type="GO" id="GO:0032456">
    <property type="term" value="P:endocytic recycling"/>
    <property type="evidence" value="ECO:0007669"/>
    <property type="project" value="TreeGrafter"/>
</dbReference>
<keyword evidence="3 16" id="KW-0812">Transmembrane</keyword>
<dbReference type="GO" id="GO:0000287">
    <property type="term" value="F:magnesium ion binding"/>
    <property type="evidence" value="ECO:0007669"/>
    <property type="project" value="UniProtKB-UniRule"/>
</dbReference>
<evidence type="ECO:0000256" key="6">
    <source>
        <dbReference type="ARBA" id="ARBA00022840"/>
    </source>
</evidence>
<feature type="region of interest" description="Disordered" evidence="17">
    <location>
        <begin position="1285"/>
        <end position="1304"/>
    </location>
</feature>
<comment type="catalytic activity">
    <reaction evidence="11 16">
        <text>ATP + H2O + phospholipidSide 1 = ADP + phosphate + phospholipidSide 2.</text>
        <dbReference type="EC" id="7.6.2.1"/>
    </reaction>
</comment>
<evidence type="ECO:0000256" key="13">
    <source>
        <dbReference type="PIRSR" id="PIRSR606539-1"/>
    </source>
</evidence>
<dbReference type="SUPFAM" id="SSF81660">
    <property type="entry name" value="Metal cation-transporting ATPase, ATP-binding domain N"/>
    <property type="match status" value="1"/>
</dbReference>
<dbReference type="Proteomes" id="UP000654370">
    <property type="component" value="Unassembled WGS sequence"/>
</dbReference>
<feature type="binding site" evidence="14">
    <location>
        <position position="953"/>
    </location>
    <ligand>
        <name>ATP</name>
        <dbReference type="ChEBI" id="CHEBI:30616"/>
    </ligand>
</feature>
<dbReference type="InterPro" id="IPR006539">
    <property type="entry name" value="P-type_ATPase_IV"/>
</dbReference>
<dbReference type="PROSITE" id="PS00154">
    <property type="entry name" value="ATPASE_E1_E2"/>
    <property type="match status" value="1"/>
</dbReference>
<feature type="binding site" evidence="14">
    <location>
        <position position="686"/>
    </location>
    <ligand>
        <name>ATP</name>
        <dbReference type="ChEBI" id="CHEBI:30616"/>
    </ligand>
</feature>
<evidence type="ECO:0000259" key="19">
    <source>
        <dbReference type="Pfam" id="PF16212"/>
    </source>
</evidence>
<protein>
    <recommendedName>
        <fullName evidence="16">Phospholipid-transporting ATPase</fullName>
        <ecNumber evidence="16">7.6.2.1</ecNumber>
    </recommendedName>
</protein>
<dbReference type="EC" id="7.6.2.1" evidence="16"/>
<evidence type="ECO:0000256" key="9">
    <source>
        <dbReference type="ARBA" id="ARBA00022989"/>
    </source>
</evidence>
<feature type="binding site" evidence="14">
    <location>
        <position position="780"/>
    </location>
    <ligand>
        <name>ATP</name>
        <dbReference type="ChEBI" id="CHEBI:30616"/>
    </ligand>
</feature>
<dbReference type="GO" id="GO:0005524">
    <property type="term" value="F:ATP binding"/>
    <property type="evidence" value="ECO:0007669"/>
    <property type="project" value="UniProtKB-UniRule"/>
</dbReference>
<feature type="binding site" evidence="14">
    <location>
        <position position="862"/>
    </location>
    <ligand>
        <name>ATP</name>
        <dbReference type="ChEBI" id="CHEBI:30616"/>
    </ligand>
</feature>
<keyword evidence="9 16" id="KW-1133">Transmembrane helix</keyword>
<dbReference type="InterPro" id="IPR023299">
    <property type="entry name" value="ATPase_P-typ_cyto_dom_N"/>
</dbReference>
<dbReference type="Pfam" id="PF00702">
    <property type="entry name" value="Hydrolase"/>
    <property type="match status" value="1"/>
</dbReference>
<keyword evidence="4 15" id="KW-0479">Metal-binding</keyword>
<evidence type="ECO:0000313" key="21">
    <source>
        <dbReference type="Proteomes" id="UP000654370"/>
    </source>
</evidence>
<feature type="active site" description="4-aspartylphosphate intermediate" evidence="13">
    <location>
        <position position="514"/>
    </location>
</feature>
<dbReference type="SUPFAM" id="SSF81665">
    <property type="entry name" value="Calcium ATPase, transmembrane domain M"/>
    <property type="match status" value="1"/>
</dbReference>
<feature type="binding site" evidence="14">
    <location>
        <position position="861"/>
    </location>
    <ligand>
        <name>ATP</name>
        <dbReference type="ChEBI" id="CHEBI:30616"/>
    </ligand>
</feature>
<dbReference type="SUPFAM" id="SSF81653">
    <property type="entry name" value="Calcium ATPase, transduction domain A"/>
    <property type="match status" value="1"/>
</dbReference>
<dbReference type="InterPro" id="IPR032630">
    <property type="entry name" value="P_typ_ATPase_c"/>
</dbReference>
<evidence type="ECO:0000256" key="15">
    <source>
        <dbReference type="PIRSR" id="PIRSR606539-3"/>
    </source>
</evidence>
<dbReference type="Pfam" id="PF13246">
    <property type="entry name" value="Cation_ATPase"/>
    <property type="match status" value="1"/>
</dbReference>
<dbReference type="FunFam" id="3.40.50.1000:FF:000084">
    <property type="entry name" value="Phospholipid-transporting ATPase"/>
    <property type="match status" value="1"/>
</dbReference>
<feature type="transmembrane region" description="Helical" evidence="16">
    <location>
        <begin position="448"/>
        <end position="466"/>
    </location>
</feature>
<keyword evidence="6 14" id="KW-0067">ATP-binding</keyword>
<keyword evidence="7 15" id="KW-0460">Magnesium</keyword>
<dbReference type="NCBIfam" id="TIGR01494">
    <property type="entry name" value="ATPase_P-type"/>
    <property type="match status" value="1"/>
</dbReference>
<feature type="binding site" evidence="14">
    <location>
        <position position="977"/>
    </location>
    <ligand>
        <name>ATP</name>
        <dbReference type="ChEBI" id="CHEBI:30616"/>
    </ligand>
</feature>
<dbReference type="InterPro" id="IPR032631">
    <property type="entry name" value="P-type_ATPase_N"/>
</dbReference>
<dbReference type="GO" id="GO:0005886">
    <property type="term" value="C:plasma membrane"/>
    <property type="evidence" value="ECO:0007669"/>
    <property type="project" value="TreeGrafter"/>
</dbReference>
<feature type="binding site" evidence="14">
    <location>
        <position position="978"/>
    </location>
    <ligand>
        <name>ATP</name>
        <dbReference type="ChEBI" id="CHEBI:30616"/>
    </ligand>
</feature>
<feature type="binding site" evidence="14">
    <location>
        <position position="709"/>
    </location>
    <ligand>
        <name>ATP</name>
        <dbReference type="ChEBI" id="CHEBI:30616"/>
    </ligand>
</feature>
<dbReference type="GO" id="GO:0045332">
    <property type="term" value="P:phospholipid translocation"/>
    <property type="evidence" value="ECO:0007669"/>
    <property type="project" value="TreeGrafter"/>
</dbReference>
<dbReference type="InterPro" id="IPR023298">
    <property type="entry name" value="ATPase_P-typ_TM_dom_sf"/>
</dbReference>
<gene>
    <name evidence="20" type="ORF">INT43_007991</name>
</gene>
<dbReference type="OrthoDB" id="377733at2759"/>
<evidence type="ECO:0000256" key="8">
    <source>
        <dbReference type="ARBA" id="ARBA00022967"/>
    </source>
</evidence>
<evidence type="ECO:0000256" key="2">
    <source>
        <dbReference type="ARBA" id="ARBA00008109"/>
    </source>
</evidence>
<evidence type="ECO:0000256" key="10">
    <source>
        <dbReference type="ARBA" id="ARBA00023136"/>
    </source>
</evidence>
<feature type="transmembrane region" description="Helical" evidence="16">
    <location>
        <begin position="405"/>
        <end position="428"/>
    </location>
</feature>
<comment type="cofactor">
    <cofactor evidence="15">
        <name>Mg(2+)</name>
        <dbReference type="ChEBI" id="CHEBI:18420"/>
    </cofactor>
</comment>
<reference evidence="20" key="1">
    <citation type="submission" date="2020-12" db="EMBL/GenBank/DDBJ databases">
        <title>Metabolic potential, ecology and presence of endohyphal bacteria is reflected in genomic diversity of Mucoromycotina.</title>
        <authorList>
            <person name="Muszewska A."/>
            <person name="Okrasinska A."/>
            <person name="Steczkiewicz K."/>
            <person name="Drgas O."/>
            <person name="Orlowska M."/>
            <person name="Perlinska-Lenart U."/>
            <person name="Aleksandrzak-Piekarczyk T."/>
            <person name="Szatraj K."/>
            <person name="Zielenkiewicz U."/>
            <person name="Pilsyk S."/>
            <person name="Malc E."/>
            <person name="Mieczkowski P."/>
            <person name="Kruszewska J.S."/>
            <person name="Biernat P."/>
            <person name="Pawlowska J."/>
        </authorList>
    </citation>
    <scope>NUCLEOTIDE SEQUENCE</scope>
    <source>
        <strain evidence="20">WA0000067209</strain>
    </source>
</reference>
<dbReference type="GO" id="GO:0006892">
    <property type="term" value="P:post-Golgi vesicle-mediated transport"/>
    <property type="evidence" value="ECO:0007669"/>
    <property type="project" value="TreeGrafter"/>
</dbReference>
<comment type="subcellular location">
    <subcellularLocation>
        <location evidence="1 16">Membrane</location>
        <topology evidence="1 16">Multi-pass membrane protein</topology>
    </subcellularLocation>
</comment>
<evidence type="ECO:0000259" key="18">
    <source>
        <dbReference type="Pfam" id="PF16209"/>
    </source>
</evidence>
<feature type="transmembrane region" description="Helical" evidence="16">
    <location>
        <begin position="1114"/>
        <end position="1135"/>
    </location>
</feature>
<dbReference type="Gene3D" id="3.40.1110.10">
    <property type="entry name" value="Calcium-transporting ATPase, cytoplasmic domain N"/>
    <property type="match status" value="1"/>
</dbReference>
<feature type="binding site" evidence="15">
    <location>
        <position position="516"/>
    </location>
    <ligand>
        <name>Mg(2+)</name>
        <dbReference type="ChEBI" id="CHEBI:18420"/>
    </ligand>
</feature>
<accession>A0A8H7PPS8</accession>
<dbReference type="InterPro" id="IPR023214">
    <property type="entry name" value="HAD_sf"/>
</dbReference>
<feature type="binding site" evidence="15">
    <location>
        <position position="978"/>
    </location>
    <ligand>
        <name>Mg(2+)</name>
        <dbReference type="ChEBI" id="CHEBI:18420"/>
    </ligand>
</feature>
<feature type="domain" description="P-type ATPase C-terminal" evidence="19">
    <location>
        <begin position="1001"/>
        <end position="1258"/>
    </location>
</feature>
<feature type="transmembrane region" description="Helical" evidence="16">
    <location>
        <begin position="1229"/>
        <end position="1248"/>
    </location>
</feature>
<keyword evidence="21" id="KW-1185">Reference proteome</keyword>
<feature type="binding site" evidence="14">
    <location>
        <position position="947"/>
    </location>
    <ligand>
        <name>ATP</name>
        <dbReference type="ChEBI" id="CHEBI:30616"/>
    </ligand>
</feature>
<feature type="compositionally biased region" description="Basic and acidic residues" evidence="17">
    <location>
        <begin position="1285"/>
        <end position="1297"/>
    </location>
</feature>
<dbReference type="NCBIfam" id="TIGR01652">
    <property type="entry name" value="ATPase-Plipid"/>
    <property type="match status" value="2"/>
</dbReference>
<feature type="transmembrane region" description="Helical" evidence="16">
    <location>
        <begin position="1155"/>
        <end position="1176"/>
    </location>
</feature>
<feature type="binding site" evidence="14">
    <location>
        <position position="515"/>
    </location>
    <ligand>
        <name>ATP</name>
        <dbReference type="ChEBI" id="CHEBI:30616"/>
    </ligand>
</feature>
<feature type="region of interest" description="Disordered" evidence="17">
    <location>
        <begin position="538"/>
        <end position="574"/>
    </location>
</feature>
<feature type="transmembrane region" description="Helical" evidence="16">
    <location>
        <begin position="1188"/>
        <end position="1209"/>
    </location>
</feature>
<feature type="domain" description="P-type ATPase N-terminal" evidence="18">
    <location>
        <begin position="98"/>
        <end position="156"/>
    </location>
</feature>
<dbReference type="PANTHER" id="PTHR24092">
    <property type="entry name" value="PROBABLE PHOSPHOLIPID-TRANSPORTING ATPASE"/>
    <property type="match status" value="1"/>
</dbReference>
<evidence type="ECO:0000256" key="12">
    <source>
        <dbReference type="ARBA" id="ARBA00049128"/>
    </source>
</evidence>
<dbReference type="InterPro" id="IPR044492">
    <property type="entry name" value="P_typ_ATPase_HD_dom"/>
</dbReference>
<evidence type="ECO:0000256" key="5">
    <source>
        <dbReference type="ARBA" id="ARBA00022741"/>
    </source>
</evidence>
<feature type="binding site" evidence="14">
    <location>
        <position position="860"/>
    </location>
    <ligand>
        <name>ATP</name>
        <dbReference type="ChEBI" id="CHEBI:30616"/>
    </ligand>
</feature>
<dbReference type="InterPro" id="IPR001757">
    <property type="entry name" value="P_typ_ATPase"/>
</dbReference>
<keyword evidence="5 14" id="KW-0547">Nucleotide-binding</keyword>
<dbReference type="InterPro" id="IPR036412">
    <property type="entry name" value="HAD-like_sf"/>
</dbReference>
<evidence type="ECO:0000256" key="7">
    <source>
        <dbReference type="ARBA" id="ARBA00022842"/>
    </source>
</evidence>
<feature type="binding site" evidence="14">
    <location>
        <position position="514"/>
    </location>
    <ligand>
        <name>ATP</name>
        <dbReference type="ChEBI" id="CHEBI:30616"/>
    </ligand>
</feature>
<dbReference type="EMBL" id="JAEPQZ010000009">
    <property type="protein sequence ID" value="KAG2177334.1"/>
    <property type="molecule type" value="Genomic_DNA"/>
</dbReference>
<evidence type="ECO:0000256" key="11">
    <source>
        <dbReference type="ARBA" id="ARBA00034036"/>
    </source>
</evidence>
<feature type="binding site" evidence="14">
    <location>
        <position position="516"/>
    </location>
    <ligand>
        <name>ATP</name>
        <dbReference type="ChEBI" id="CHEBI:30616"/>
    </ligand>
</feature>
<feature type="binding site" evidence="15">
    <location>
        <position position="514"/>
    </location>
    <ligand>
        <name>Mg(2+)</name>
        <dbReference type="ChEBI" id="CHEBI:18420"/>
    </ligand>
</feature>
<keyword evidence="8 16" id="KW-1278">Translocase</keyword>
<name>A0A8H7PPS8_MORIS</name>
<dbReference type="SFLD" id="SFLDS00003">
    <property type="entry name" value="Haloacid_Dehalogenase"/>
    <property type="match status" value="1"/>
</dbReference>
<dbReference type="GO" id="GO:0016887">
    <property type="term" value="F:ATP hydrolysis activity"/>
    <property type="evidence" value="ECO:0007669"/>
    <property type="project" value="InterPro"/>
</dbReference>
<dbReference type="SFLD" id="SFLDF00027">
    <property type="entry name" value="p-type_atpase"/>
    <property type="match status" value="1"/>
</dbReference>
<comment type="similarity">
    <text evidence="2 16">Belongs to the cation transport ATPase (P-type) (TC 3.A.3) family. Type IV subfamily.</text>
</comment>
<dbReference type="GO" id="GO:0005802">
    <property type="term" value="C:trans-Golgi network"/>
    <property type="evidence" value="ECO:0007669"/>
    <property type="project" value="TreeGrafter"/>
</dbReference>
<comment type="catalytic activity">
    <reaction evidence="12">
        <text>a 1,2-diacyl-sn-glycero-3-phosphoethanolamine(out) + ATP + H2O = a 1,2-diacyl-sn-glycero-3-phosphoethanolamine(in) + ADP + phosphate + H(+)</text>
        <dbReference type="Rhea" id="RHEA:66132"/>
        <dbReference type="ChEBI" id="CHEBI:15377"/>
        <dbReference type="ChEBI" id="CHEBI:15378"/>
        <dbReference type="ChEBI" id="CHEBI:30616"/>
        <dbReference type="ChEBI" id="CHEBI:43474"/>
        <dbReference type="ChEBI" id="CHEBI:64612"/>
        <dbReference type="ChEBI" id="CHEBI:456216"/>
    </reaction>
    <physiologicalReaction direction="left-to-right" evidence="12">
        <dbReference type="Rhea" id="RHEA:66133"/>
    </physiologicalReaction>
</comment>
<dbReference type="PANTHER" id="PTHR24092:SF174">
    <property type="entry name" value="PHOSPHOLIPID-TRANSPORTING ATPASE DNF3-RELATED"/>
    <property type="match status" value="1"/>
</dbReference>
<evidence type="ECO:0000313" key="20">
    <source>
        <dbReference type="EMBL" id="KAG2177334.1"/>
    </source>
</evidence>
<feature type="binding site" evidence="15">
    <location>
        <position position="974"/>
    </location>
    <ligand>
        <name>Mg(2+)</name>
        <dbReference type="ChEBI" id="CHEBI:18420"/>
    </ligand>
</feature>
<dbReference type="GO" id="GO:0140326">
    <property type="term" value="F:ATPase-coupled intramembrane lipid transporter activity"/>
    <property type="evidence" value="ECO:0007669"/>
    <property type="project" value="UniProtKB-EC"/>
</dbReference>